<name>A0A0A9BFX7_ARUDO</name>
<evidence type="ECO:0000313" key="1">
    <source>
        <dbReference type="EMBL" id="JAD61053.1"/>
    </source>
</evidence>
<reference evidence="1" key="2">
    <citation type="journal article" date="2015" name="Data Brief">
        <title>Shoot transcriptome of the giant reed, Arundo donax.</title>
        <authorList>
            <person name="Barrero R.A."/>
            <person name="Guerrero F.D."/>
            <person name="Moolhuijzen P."/>
            <person name="Goolsby J.A."/>
            <person name="Tidwell J."/>
            <person name="Bellgard S.E."/>
            <person name="Bellgard M.I."/>
        </authorList>
    </citation>
    <scope>NUCLEOTIDE SEQUENCE</scope>
    <source>
        <tissue evidence="1">Shoot tissue taken approximately 20 cm above the soil surface</tissue>
    </source>
</reference>
<organism evidence="1">
    <name type="scientific">Arundo donax</name>
    <name type="common">Giant reed</name>
    <name type="synonym">Donax arundinaceus</name>
    <dbReference type="NCBI Taxonomy" id="35708"/>
    <lineage>
        <taxon>Eukaryota</taxon>
        <taxon>Viridiplantae</taxon>
        <taxon>Streptophyta</taxon>
        <taxon>Embryophyta</taxon>
        <taxon>Tracheophyta</taxon>
        <taxon>Spermatophyta</taxon>
        <taxon>Magnoliopsida</taxon>
        <taxon>Liliopsida</taxon>
        <taxon>Poales</taxon>
        <taxon>Poaceae</taxon>
        <taxon>PACMAD clade</taxon>
        <taxon>Arundinoideae</taxon>
        <taxon>Arundineae</taxon>
        <taxon>Arundo</taxon>
    </lineage>
</organism>
<proteinExistence type="predicted"/>
<protein>
    <submittedName>
        <fullName evidence="1">Uncharacterized protein</fullName>
    </submittedName>
</protein>
<sequence>MELESYKNNTTCSCALLR</sequence>
<reference evidence="1" key="1">
    <citation type="submission" date="2014-09" db="EMBL/GenBank/DDBJ databases">
        <authorList>
            <person name="Magalhaes I.L.F."/>
            <person name="Oliveira U."/>
            <person name="Santos F.R."/>
            <person name="Vidigal T.H.D.A."/>
            <person name="Brescovit A.D."/>
            <person name="Santos A.J."/>
        </authorList>
    </citation>
    <scope>NUCLEOTIDE SEQUENCE</scope>
    <source>
        <tissue evidence="1">Shoot tissue taken approximately 20 cm above the soil surface</tissue>
    </source>
</reference>
<dbReference type="EMBL" id="GBRH01236842">
    <property type="protein sequence ID" value="JAD61053.1"/>
    <property type="molecule type" value="Transcribed_RNA"/>
</dbReference>
<dbReference type="AlphaFoldDB" id="A0A0A9BFX7"/>
<accession>A0A0A9BFX7</accession>